<evidence type="ECO:0000313" key="3">
    <source>
        <dbReference type="EMBL" id="BCB71474.1"/>
    </source>
</evidence>
<keyword evidence="1" id="KW-0732">Signal</keyword>
<feature type="signal peptide" evidence="1">
    <location>
        <begin position="1"/>
        <end position="24"/>
    </location>
</feature>
<name>A0A6F8XCK9_9GAMM</name>
<dbReference type="RefSeq" id="WP_172514898.1">
    <property type="nucleotide sequence ID" value="NZ_AP022869.1"/>
</dbReference>
<dbReference type="EMBL" id="AP022869">
    <property type="protein sequence ID" value="BCB71474.1"/>
    <property type="molecule type" value="Genomic_DNA"/>
</dbReference>
<accession>A0A6F8XCK9</accession>
<proteinExistence type="predicted"/>
<dbReference type="Pfam" id="PF23981">
    <property type="entry name" value="DUF7305"/>
    <property type="match status" value="1"/>
</dbReference>
<dbReference type="Proteomes" id="UP000501053">
    <property type="component" value="Chromosome"/>
</dbReference>
<sequence>MKKQQKGAALFVVMALLSASMVVGMSAMQSSLVDERLAGNFRSSVQAQMTAENTLASLVNPVNTASRNEYLGQLVANPQLLEETEGKLTGDEIAQLLQAGTLDQFIEDLLPANFDERDEDEQRQIKEELLANLELQFEIDAEAQTVTITSWDRGLRNSAARDSALVYRYEFEGADLSGILSNGIITCYGASFEGGGGVAVDSFDSQLGAYDLMGNSGGKASLVSLHENSLLKFNMGSAPGITGDILTAGSMEVTNTMPIDGDVYSMGGVTLKGNNALITGNIYSESSVLFQVGTRVDGNVLANVSVKVLGNWGHVAALQPSGSTRENTSYAIGGDVTSPEIYTEVGNRIEGDQNRSFPGVVFEDYLSEGLKVVQEGQACPDYSVGTIYSEYGFKSNPRDVSVVENNGPGNTGMLGESTFINGFEVFHVNSLTIGGDGLIIDRPTVIVADSDVSLVLWNDSAITLREGASLRIISKGKLDFKGSNVFEMDSFNPVVEAGGELVPAFSFVSLYEGEGNAVAMDSDGDMYGEVLAPFGNVSISGSASLMGRVFSESLSVSGAGSIHYDRAYENVAITSSAASPEWCSFDDLSPLTVVSPVGSLSLPNSKAEFNGKDSVPDVTVTQGDLEKFSGANAANDNIRGGIPDGLFNHGESAEKFHAFIEMLRTRSDTVQVQGGSVENNTAFGSKGNEQITFVNGAIDANNISGAGVLVVKGNYDAGGNPEFDGLIIVLGNYSQKGGGGRDLNGALLVAPYNVNDLKFTEANIEFSGGGSNDFNYDEAALRTAFNLLDDEEQASWGSCNAPPASGDGELTWYLSDWR</sequence>
<evidence type="ECO:0000259" key="2">
    <source>
        <dbReference type="Pfam" id="PF23981"/>
    </source>
</evidence>
<dbReference type="AlphaFoldDB" id="A0A6F8XCK9"/>
<protein>
    <recommendedName>
        <fullName evidence="2">DUF7305 domain-containing protein</fullName>
    </recommendedName>
</protein>
<feature type="domain" description="DUF7305" evidence="2">
    <location>
        <begin position="425"/>
        <end position="570"/>
    </location>
</feature>
<reference evidence="3 4" key="1">
    <citation type="submission" date="2020-03" db="EMBL/GenBank/DDBJ databases">
        <title>Complete Genome Sequence of Halomonas meridiana strain Eplume2, isolated from hydrothermal-plume in the north east Pacific Ocean.</title>
        <authorList>
            <person name="Kurihara Y."/>
            <person name="Kawai S."/>
            <person name="Sakai A."/>
            <person name="Galipon J."/>
            <person name="Arakawa K."/>
        </authorList>
    </citation>
    <scope>NUCLEOTIDE SEQUENCE [LARGE SCALE GENOMIC DNA]</scope>
    <source>
        <strain evidence="3 4">Eplume2</strain>
    </source>
</reference>
<gene>
    <name evidence="3" type="ORF">HMEPL2_18250</name>
</gene>
<dbReference type="InterPro" id="IPR055729">
    <property type="entry name" value="DUF7305"/>
</dbReference>
<evidence type="ECO:0000256" key="1">
    <source>
        <dbReference type="SAM" id="SignalP"/>
    </source>
</evidence>
<organism evidence="3 4">
    <name type="scientific">Vreelandella aquamarina</name>
    <dbReference type="NCBI Taxonomy" id="77097"/>
    <lineage>
        <taxon>Bacteria</taxon>
        <taxon>Pseudomonadati</taxon>
        <taxon>Pseudomonadota</taxon>
        <taxon>Gammaproteobacteria</taxon>
        <taxon>Oceanospirillales</taxon>
        <taxon>Halomonadaceae</taxon>
        <taxon>Vreelandella</taxon>
    </lineage>
</organism>
<feature type="chain" id="PRO_5026254297" description="DUF7305 domain-containing protein" evidence="1">
    <location>
        <begin position="25"/>
        <end position="818"/>
    </location>
</feature>
<evidence type="ECO:0000313" key="4">
    <source>
        <dbReference type="Proteomes" id="UP000501053"/>
    </source>
</evidence>
<keyword evidence="4" id="KW-1185">Reference proteome</keyword>